<evidence type="ECO:0000256" key="1">
    <source>
        <dbReference type="ARBA" id="ARBA00005952"/>
    </source>
</evidence>
<dbReference type="GO" id="GO:0005829">
    <property type="term" value="C:cytosol"/>
    <property type="evidence" value="ECO:0007669"/>
    <property type="project" value="TreeGrafter"/>
</dbReference>
<dbReference type="InterPro" id="IPR006027">
    <property type="entry name" value="NusB_RsmB_TIM44"/>
</dbReference>
<dbReference type="Pfam" id="PF01029">
    <property type="entry name" value="NusB"/>
    <property type="match status" value="1"/>
</dbReference>
<accession>A0A0F5MQH7</accession>
<dbReference type="PATRIC" id="fig|1607817.3.peg.67"/>
<dbReference type="InterPro" id="IPR011605">
    <property type="entry name" value="NusB_fam"/>
</dbReference>
<dbReference type="NCBIfam" id="TIGR01951">
    <property type="entry name" value="nusB"/>
    <property type="match status" value="1"/>
</dbReference>
<evidence type="ECO:0000259" key="7">
    <source>
        <dbReference type="Pfam" id="PF01029"/>
    </source>
</evidence>
<sequence length="146" mass="16752">MRLSNKSSARLASVQHIYAMEIDQNFDQKKLQKDLLSYYKSQGDSDGIIMPHKELFSKLTSLVMAEKSTIDDIIIKYLTKDWTIDKLNLVLKSILRCGIAEMIYMKEVPTKVIINEYATIAGSFFDSKETGFVNSILDKISLEFRE</sequence>
<comment type="caution">
    <text evidence="8">The sequence shown here is derived from an EMBL/GenBank/DDBJ whole genome shotgun (WGS) entry which is preliminary data.</text>
</comment>
<keyword evidence="5 6" id="KW-0804">Transcription</keyword>
<evidence type="ECO:0000256" key="3">
    <source>
        <dbReference type="ARBA" id="ARBA00022884"/>
    </source>
</evidence>
<keyword evidence="9" id="KW-1185">Reference proteome</keyword>
<dbReference type="GO" id="GO:0031564">
    <property type="term" value="P:transcription antitermination"/>
    <property type="evidence" value="ECO:0007669"/>
    <property type="project" value="UniProtKB-KW"/>
</dbReference>
<protein>
    <recommendedName>
        <fullName evidence="6">Transcription antitermination protein NusB</fullName>
    </recommendedName>
    <alternativeName>
        <fullName evidence="6">Antitermination factor NusB</fullName>
    </alternativeName>
</protein>
<feature type="domain" description="NusB/RsmB/TIM44" evidence="7">
    <location>
        <begin position="8"/>
        <end position="140"/>
    </location>
</feature>
<dbReference type="PANTHER" id="PTHR11078:SF3">
    <property type="entry name" value="ANTITERMINATION NUSB DOMAIN-CONTAINING PROTEIN"/>
    <property type="match status" value="1"/>
</dbReference>
<dbReference type="AlphaFoldDB" id="A0A0F5MQH7"/>
<reference evidence="8 9" key="1">
    <citation type="submission" date="2015-02" db="EMBL/GenBank/DDBJ databases">
        <title>Single cell genomics of a rare environmental alphaproteobacterium provides unique insights into Rickettsiaceae evolution.</title>
        <authorList>
            <person name="Martijn J."/>
            <person name="Schulz F."/>
            <person name="Zaremba-Niedzwiedzka K."/>
            <person name="Viklund J."/>
            <person name="Stepanauskas R."/>
            <person name="Andersson S.G.E."/>
            <person name="Horn M."/>
            <person name="Guy L."/>
            <person name="Ettema T.J.G."/>
        </authorList>
    </citation>
    <scope>NUCLEOTIDE SEQUENCE [LARGE SCALE GENOMIC DNA]</scope>
    <source>
        <strain evidence="8 9">SCGC AAA041-L04</strain>
    </source>
</reference>
<dbReference type="SUPFAM" id="SSF48013">
    <property type="entry name" value="NusB-like"/>
    <property type="match status" value="1"/>
</dbReference>
<evidence type="ECO:0000256" key="2">
    <source>
        <dbReference type="ARBA" id="ARBA00022814"/>
    </source>
</evidence>
<proteinExistence type="inferred from homology"/>
<dbReference type="PANTHER" id="PTHR11078">
    <property type="entry name" value="N UTILIZATION SUBSTANCE PROTEIN B-RELATED"/>
    <property type="match status" value="1"/>
</dbReference>
<organism evidence="8 9">
    <name type="scientific">Candidatus Arcanibacter lacustris</name>
    <dbReference type="NCBI Taxonomy" id="1607817"/>
    <lineage>
        <taxon>Bacteria</taxon>
        <taxon>Pseudomonadati</taxon>
        <taxon>Pseudomonadota</taxon>
        <taxon>Alphaproteobacteria</taxon>
        <taxon>Rickettsiales</taxon>
        <taxon>Candidatus Arcanibacter</taxon>
    </lineage>
</organism>
<name>A0A0F5MQH7_9RICK</name>
<evidence type="ECO:0000313" key="8">
    <source>
        <dbReference type="EMBL" id="KKB96834.1"/>
    </source>
</evidence>
<comment type="similarity">
    <text evidence="1 6">Belongs to the NusB family.</text>
</comment>
<keyword evidence="4 6" id="KW-0805">Transcription regulation</keyword>
<dbReference type="HAMAP" id="MF_00073">
    <property type="entry name" value="NusB"/>
    <property type="match status" value="1"/>
</dbReference>
<dbReference type="Proteomes" id="UP000033358">
    <property type="component" value="Unassembled WGS sequence"/>
</dbReference>
<evidence type="ECO:0000256" key="6">
    <source>
        <dbReference type="HAMAP-Rule" id="MF_00073"/>
    </source>
</evidence>
<comment type="function">
    <text evidence="6">Involved in transcription antitermination. Required for transcription of ribosomal RNA (rRNA) genes. Binds specifically to the boxA antiterminator sequence of the ribosomal RNA (rrn) operons.</text>
</comment>
<dbReference type="EMBL" id="JYHA01000018">
    <property type="protein sequence ID" value="KKB96834.1"/>
    <property type="molecule type" value="Genomic_DNA"/>
</dbReference>
<dbReference type="GO" id="GO:0006353">
    <property type="term" value="P:DNA-templated transcription termination"/>
    <property type="evidence" value="ECO:0007669"/>
    <property type="project" value="UniProtKB-UniRule"/>
</dbReference>
<gene>
    <name evidence="6" type="primary">nusB</name>
    <name evidence="8" type="ORF">SZ25_00067</name>
</gene>
<evidence type="ECO:0000256" key="4">
    <source>
        <dbReference type="ARBA" id="ARBA00023015"/>
    </source>
</evidence>
<dbReference type="Gene3D" id="1.10.940.10">
    <property type="entry name" value="NusB-like"/>
    <property type="match status" value="1"/>
</dbReference>
<dbReference type="GO" id="GO:0003723">
    <property type="term" value="F:RNA binding"/>
    <property type="evidence" value="ECO:0007669"/>
    <property type="project" value="UniProtKB-UniRule"/>
</dbReference>
<evidence type="ECO:0000313" key="9">
    <source>
        <dbReference type="Proteomes" id="UP000033358"/>
    </source>
</evidence>
<keyword evidence="3 6" id="KW-0694">RNA-binding</keyword>
<keyword evidence="2 6" id="KW-0889">Transcription antitermination</keyword>
<evidence type="ECO:0000256" key="5">
    <source>
        <dbReference type="ARBA" id="ARBA00023163"/>
    </source>
</evidence>
<dbReference type="InterPro" id="IPR035926">
    <property type="entry name" value="NusB-like_sf"/>
</dbReference>